<proteinExistence type="predicted"/>
<reference evidence="1" key="1">
    <citation type="submission" date="2020-08" db="EMBL/GenBank/DDBJ databases">
        <title>Genome public.</title>
        <authorList>
            <person name="Liu C."/>
            <person name="Sun Q."/>
        </authorList>
    </citation>
    <scope>NUCLEOTIDE SEQUENCE</scope>
    <source>
        <strain evidence="1">BX1005</strain>
    </source>
</reference>
<organism evidence="1 2">
    <name type="scientific">Roseburia zhanii</name>
    <dbReference type="NCBI Taxonomy" id="2763064"/>
    <lineage>
        <taxon>Bacteria</taxon>
        <taxon>Bacillati</taxon>
        <taxon>Bacillota</taxon>
        <taxon>Clostridia</taxon>
        <taxon>Lachnospirales</taxon>
        <taxon>Lachnospiraceae</taxon>
        <taxon>Roseburia</taxon>
    </lineage>
</organism>
<dbReference type="AlphaFoldDB" id="A0A923LNK6"/>
<dbReference type="EMBL" id="JACOPH010000001">
    <property type="protein sequence ID" value="MBC5713143.1"/>
    <property type="molecule type" value="Genomic_DNA"/>
</dbReference>
<dbReference type="Proteomes" id="UP000606720">
    <property type="component" value="Unassembled WGS sequence"/>
</dbReference>
<name>A0A923LNK6_9FIRM</name>
<comment type="caution">
    <text evidence="1">The sequence shown here is derived from an EMBL/GenBank/DDBJ whole genome shotgun (WGS) entry which is preliminary data.</text>
</comment>
<gene>
    <name evidence="1" type="ORF">H8S17_02760</name>
</gene>
<sequence length="42" mass="4950">MIFSLPFLLLYNGKSRKMGKAEKMLCYWGYPLHLMILNSIDI</sequence>
<evidence type="ECO:0000313" key="2">
    <source>
        <dbReference type="Proteomes" id="UP000606720"/>
    </source>
</evidence>
<evidence type="ECO:0000313" key="1">
    <source>
        <dbReference type="EMBL" id="MBC5713143.1"/>
    </source>
</evidence>
<accession>A0A923LNK6</accession>
<protein>
    <submittedName>
        <fullName evidence="1">Uncharacterized protein</fullName>
    </submittedName>
</protein>
<keyword evidence="2" id="KW-1185">Reference proteome</keyword>